<organism evidence="1">
    <name type="scientific">Rhizophora mucronata</name>
    <name type="common">Asiatic mangrove</name>
    <dbReference type="NCBI Taxonomy" id="61149"/>
    <lineage>
        <taxon>Eukaryota</taxon>
        <taxon>Viridiplantae</taxon>
        <taxon>Streptophyta</taxon>
        <taxon>Embryophyta</taxon>
        <taxon>Tracheophyta</taxon>
        <taxon>Spermatophyta</taxon>
        <taxon>Magnoliopsida</taxon>
        <taxon>eudicotyledons</taxon>
        <taxon>Gunneridae</taxon>
        <taxon>Pentapetalae</taxon>
        <taxon>rosids</taxon>
        <taxon>fabids</taxon>
        <taxon>Malpighiales</taxon>
        <taxon>Rhizophoraceae</taxon>
        <taxon>Rhizophora</taxon>
    </lineage>
</organism>
<accession>A0A2P2L3X3</accession>
<dbReference type="EMBL" id="GGEC01032194">
    <property type="protein sequence ID" value="MBX12678.1"/>
    <property type="molecule type" value="Transcribed_RNA"/>
</dbReference>
<proteinExistence type="predicted"/>
<name>A0A2P2L3X3_RHIMU</name>
<protein>
    <submittedName>
        <fullName evidence="1">Uncharacterized protein LOC105645113 isoform X1</fullName>
    </submittedName>
</protein>
<evidence type="ECO:0000313" key="1">
    <source>
        <dbReference type="EMBL" id="MBX12678.1"/>
    </source>
</evidence>
<reference evidence="1" key="1">
    <citation type="submission" date="2018-02" db="EMBL/GenBank/DDBJ databases">
        <title>Rhizophora mucronata_Transcriptome.</title>
        <authorList>
            <person name="Meera S.P."/>
            <person name="Sreeshan A."/>
            <person name="Augustine A."/>
        </authorList>
    </citation>
    <scope>NUCLEOTIDE SEQUENCE</scope>
    <source>
        <tissue evidence="1">Leaf</tissue>
    </source>
</reference>
<dbReference type="AlphaFoldDB" id="A0A2P2L3X3"/>
<sequence>MLFDLMIITVLNFHYLRSSNCLNPKINLHLLQLFSLSANTMNSLLQNVIT</sequence>